<dbReference type="InterPro" id="IPR029069">
    <property type="entry name" value="HotDog_dom_sf"/>
</dbReference>
<dbReference type="RefSeq" id="WP_104831122.1">
    <property type="nucleotide sequence ID" value="NZ_PJCH01000013.1"/>
</dbReference>
<evidence type="ECO:0000313" key="5">
    <source>
        <dbReference type="Proteomes" id="UP000239504"/>
    </source>
</evidence>
<dbReference type="InterPro" id="IPR003736">
    <property type="entry name" value="PAAI_dom"/>
</dbReference>
<dbReference type="Pfam" id="PF03061">
    <property type="entry name" value="4HBT"/>
    <property type="match status" value="1"/>
</dbReference>
<accession>A0A2S7K2A7</accession>
<feature type="region of interest" description="Disordered" evidence="2">
    <location>
        <begin position="129"/>
        <end position="152"/>
    </location>
</feature>
<dbReference type="OrthoDB" id="9813158at2"/>
<dbReference type="Proteomes" id="UP000239504">
    <property type="component" value="Unassembled WGS sequence"/>
</dbReference>
<keyword evidence="1" id="KW-0378">Hydrolase</keyword>
<feature type="domain" description="Thioesterase" evidence="3">
    <location>
        <begin position="43"/>
        <end position="115"/>
    </location>
</feature>
<evidence type="ECO:0000313" key="4">
    <source>
        <dbReference type="EMBL" id="PQA86647.1"/>
    </source>
</evidence>
<dbReference type="EMBL" id="PJCH01000013">
    <property type="protein sequence ID" value="PQA86647.1"/>
    <property type="molecule type" value="Genomic_DNA"/>
</dbReference>
<dbReference type="PANTHER" id="PTHR43240">
    <property type="entry name" value="1,4-DIHYDROXY-2-NAPHTHOYL-COA THIOESTERASE 1"/>
    <property type="match status" value="1"/>
</dbReference>
<protein>
    <recommendedName>
        <fullName evidence="3">Thioesterase domain-containing protein</fullName>
    </recommendedName>
</protein>
<dbReference type="GO" id="GO:0016289">
    <property type="term" value="F:acyl-CoA hydrolase activity"/>
    <property type="evidence" value="ECO:0007669"/>
    <property type="project" value="UniProtKB-ARBA"/>
</dbReference>
<evidence type="ECO:0000259" key="3">
    <source>
        <dbReference type="Pfam" id="PF03061"/>
    </source>
</evidence>
<comment type="caution">
    <text evidence="4">The sequence shown here is derived from an EMBL/GenBank/DDBJ whole genome shotgun (WGS) entry which is preliminary data.</text>
</comment>
<organism evidence="4 5">
    <name type="scientific">Hyphococcus luteus</name>
    <dbReference type="NCBI Taxonomy" id="2058213"/>
    <lineage>
        <taxon>Bacteria</taxon>
        <taxon>Pseudomonadati</taxon>
        <taxon>Pseudomonadota</taxon>
        <taxon>Alphaproteobacteria</taxon>
        <taxon>Parvularculales</taxon>
        <taxon>Parvularculaceae</taxon>
        <taxon>Hyphococcus</taxon>
    </lineage>
</organism>
<dbReference type="AlphaFoldDB" id="A0A2S7K2A7"/>
<dbReference type="SUPFAM" id="SSF54637">
    <property type="entry name" value="Thioesterase/thiol ester dehydrase-isomerase"/>
    <property type="match status" value="1"/>
</dbReference>
<reference evidence="4 5" key="1">
    <citation type="submission" date="2017-12" db="EMBL/GenBank/DDBJ databases">
        <authorList>
            <person name="Hurst M.R.H."/>
        </authorList>
    </citation>
    <scope>NUCLEOTIDE SEQUENCE [LARGE SCALE GENOMIC DNA]</scope>
    <source>
        <strain evidence="4 5">SY-3-19</strain>
    </source>
</reference>
<dbReference type="NCBIfam" id="TIGR00369">
    <property type="entry name" value="unchar_dom_1"/>
    <property type="match status" value="1"/>
</dbReference>
<dbReference type="CDD" id="cd03443">
    <property type="entry name" value="PaaI_thioesterase"/>
    <property type="match status" value="1"/>
</dbReference>
<name>A0A2S7K2A7_9PROT</name>
<evidence type="ECO:0000256" key="2">
    <source>
        <dbReference type="SAM" id="MobiDB-lite"/>
    </source>
</evidence>
<sequence length="152" mass="16699">MTRFIDSPLRHWLSFEAIETGDGRLYSMTPGDAHVGNPLIKALHGGVVSTFLELAALHELKRALGSETNASAININIDYLKSVKLAPIFARARIAKAGRRLIFVDCVAWQDNEDTPVAKAACSFLHNKRRSNLPGERPTSPREQHPGGIFSP</sequence>
<dbReference type="InterPro" id="IPR006683">
    <property type="entry name" value="Thioestr_dom"/>
</dbReference>
<proteinExistence type="predicted"/>
<dbReference type="Gene3D" id="3.10.129.10">
    <property type="entry name" value="Hotdog Thioesterase"/>
    <property type="match status" value="1"/>
</dbReference>
<keyword evidence="5" id="KW-1185">Reference proteome</keyword>
<evidence type="ECO:0000256" key="1">
    <source>
        <dbReference type="ARBA" id="ARBA00022801"/>
    </source>
</evidence>
<gene>
    <name evidence="4" type="ORF">CW354_16080</name>
</gene>